<name>A0ABD1HHH6_SALDI</name>
<dbReference type="EMBL" id="JBEAFC010000005">
    <property type="protein sequence ID" value="KAL1555880.1"/>
    <property type="molecule type" value="Genomic_DNA"/>
</dbReference>
<reference evidence="8 9" key="1">
    <citation type="submission" date="2024-06" db="EMBL/GenBank/DDBJ databases">
        <title>A chromosome level genome sequence of Diviner's sage (Salvia divinorum).</title>
        <authorList>
            <person name="Ford S.A."/>
            <person name="Ro D.-K."/>
            <person name="Ness R.W."/>
            <person name="Phillips M.A."/>
        </authorList>
    </citation>
    <scope>NUCLEOTIDE SEQUENCE [LARGE SCALE GENOMIC DNA]</scope>
    <source>
        <strain evidence="8">SAF-2024a</strain>
        <tissue evidence="8">Leaf</tissue>
    </source>
</reference>
<evidence type="ECO:0000256" key="5">
    <source>
        <dbReference type="ARBA" id="ARBA00022821"/>
    </source>
</evidence>
<dbReference type="Pfam" id="PF18052">
    <property type="entry name" value="Rx_N"/>
    <property type="match status" value="1"/>
</dbReference>
<dbReference type="InterPro" id="IPR038005">
    <property type="entry name" value="RX-like_CC"/>
</dbReference>
<evidence type="ECO:0000256" key="6">
    <source>
        <dbReference type="ARBA" id="ARBA00022840"/>
    </source>
</evidence>
<evidence type="ECO:0000256" key="1">
    <source>
        <dbReference type="ARBA" id="ARBA00008894"/>
    </source>
</evidence>
<comment type="similarity">
    <text evidence="1">Belongs to the disease resistance NB-LRR family.</text>
</comment>
<gene>
    <name evidence="8" type="ORF">AAHA92_11569</name>
</gene>
<protein>
    <submittedName>
        <fullName evidence="8">Disease resistance protein</fullName>
    </submittedName>
</protein>
<dbReference type="GO" id="GO:0005524">
    <property type="term" value="F:ATP binding"/>
    <property type="evidence" value="ECO:0007669"/>
    <property type="project" value="UniProtKB-KW"/>
</dbReference>
<dbReference type="Proteomes" id="UP001567538">
    <property type="component" value="Unassembled WGS sequence"/>
</dbReference>
<keyword evidence="6" id="KW-0067">ATP-binding</keyword>
<evidence type="ECO:0000256" key="2">
    <source>
        <dbReference type="ARBA" id="ARBA00022614"/>
    </source>
</evidence>
<organism evidence="8 9">
    <name type="scientific">Salvia divinorum</name>
    <name type="common">Maria pastora</name>
    <name type="synonym">Diviner's sage</name>
    <dbReference type="NCBI Taxonomy" id="28513"/>
    <lineage>
        <taxon>Eukaryota</taxon>
        <taxon>Viridiplantae</taxon>
        <taxon>Streptophyta</taxon>
        <taxon>Embryophyta</taxon>
        <taxon>Tracheophyta</taxon>
        <taxon>Spermatophyta</taxon>
        <taxon>Magnoliopsida</taxon>
        <taxon>eudicotyledons</taxon>
        <taxon>Gunneridae</taxon>
        <taxon>Pentapetalae</taxon>
        <taxon>asterids</taxon>
        <taxon>lamiids</taxon>
        <taxon>Lamiales</taxon>
        <taxon>Lamiaceae</taxon>
        <taxon>Nepetoideae</taxon>
        <taxon>Mentheae</taxon>
        <taxon>Salviinae</taxon>
        <taxon>Salvia</taxon>
        <taxon>Salvia subgen. Calosphace</taxon>
    </lineage>
</organism>
<sequence>MAEAVLSIALQTIRDLLLEEGRFLAGVADQVKELQRQLKEMKCFLEDADKRRHESRTISNWITEIRDLVYRSEHAAYQVYSRRRGLSSSSANTPAFWKIQWGYWESFLTWISTKFATSLQSSSRTSLYPGGGDGVGDVRVRVVHLPALTVVMLMKEDLLQHLSFLENIDARLTNYM</sequence>
<dbReference type="AlphaFoldDB" id="A0ABD1HHH6"/>
<dbReference type="CDD" id="cd14798">
    <property type="entry name" value="RX-CC_like"/>
    <property type="match status" value="1"/>
</dbReference>
<comment type="caution">
    <text evidence="8">The sequence shown here is derived from an EMBL/GenBank/DDBJ whole genome shotgun (WGS) entry which is preliminary data.</text>
</comment>
<evidence type="ECO:0000256" key="4">
    <source>
        <dbReference type="ARBA" id="ARBA00022741"/>
    </source>
</evidence>
<evidence type="ECO:0000259" key="7">
    <source>
        <dbReference type="Pfam" id="PF18052"/>
    </source>
</evidence>
<keyword evidence="5" id="KW-0611">Plant defense</keyword>
<evidence type="ECO:0000256" key="3">
    <source>
        <dbReference type="ARBA" id="ARBA00022737"/>
    </source>
</evidence>
<keyword evidence="9" id="KW-1185">Reference proteome</keyword>
<dbReference type="GO" id="GO:0006952">
    <property type="term" value="P:defense response"/>
    <property type="evidence" value="ECO:0007669"/>
    <property type="project" value="UniProtKB-KW"/>
</dbReference>
<evidence type="ECO:0000313" key="8">
    <source>
        <dbReference type="EMBL" id="KAL1555880.1"/>
    </source>
</evidence>
<accession>A0ABD1HHH6</accession>
<keyword evidence="4" id="KW-0547">Nucleotide-binding</keyword>
<proteinExistence type="inferred from homology"/>
<keyword evidence="2" id="KW-0433">Leucine-rich repeat</keyword>
<keyword evidence="3" id="KW-0677">Repeat</keyword>
<evidence type="ECO:0000313" key="9">
    <source>
        <dbReference type="Proteomes" id="UP001567538"/>
    </source>
</evidence>
<dbReference type="InterPro" id="IPR041118">
    <property type="entry name" value="Rx_N"/>
</dbReference>
<feature type="domain" description="Disease resistance N-terminal" evidence="7">
    <location>
        <begin position="5"/>
        <end position="75"/>
    </location>
</feature>
<dbReference type="Gene3D" id="1.20.5.4130">
    <property type="match status" value="1"/>
</dbReference>